<reference evidence="1" key="1">
    <citation type="submission" date="2020-06" db="EMBL/GenBank/DDBJ databases">
        <title>Whole Genome Sequence of Bradyrhizobium sp. Strain 1S1.</title>
        <authorList>
            <person name="Bromfield E.S.P."/>
            <person name="Cloutier S."/>
        </authorList>
    </citation>
    <scope>NUCLEOTIDE SEQUENCE [LARGE SCALE GENOMIC DNA]</scope>
    <source>
        <strain evidence="1">1S1</strain>
    </source>
</reference>
<organism evidence="1">
    <name type="scientific">Bradyrhizobium septentrionale</name>
    <dbReference type="NCBI Taxonomy" id="1404411"/>
    <lineage>
        <taxon>Bacteria</taxon>
        <taxon>Pseudomonadati</taxon>
        <taxon>Pseudomonadota</taxon>
        <taxon>Alphaproteobacteria</taxon>
        <taxon>Hyphomicrobiales</taxon>
        <taxon>Nitrobacteraceae</taxon>
        <taxon>Bradyrhizobium</taxon>
    </lineage>
</organism>
<protein>
    <submittedName>
        <fullName evidence="1">Uncharacterized protein</fullName>
    </submittedName>
</protein>
<dbReference type="EMBL" id="JAAOLE020000002">
    <property type="protein sequence ID" value="NVI50610.1"/>
    <property type="molecule type" value="Genomic_DNA"/>
</dbReference>
<sequence>MRPTTIEGLRAIASAVLNFEWDRNNVEYCEGGAGDVESAAVAVLVAGLLDKPLPDSLLDWAAARI</sequence>
<accession>A0A974A6P1</accession>
<dbReference type="AlphaFoldDB" id="A0A974A6P1"/>
<name>A0A974A6P1_9BRAD</name>
<comment type="caution">
    <text evidence="1">The sequence shown here is derived from an EMBL/GenBank/DDBJ whole genome shotgun (WGS) entry which is preliminary data.</text>
</comment>
<proteinExistence type="predicted"/>
<dbReference type="RefSeq" id="WP_166217141.1">
    <property type="nucleotide sequence ID" value="NZ_CP088284.1"/>
</dbReference>
<gene>
    <name evidence="1" type="ORF">HAP48_049250</name>
</gene>
<evidence type="ECO:0000313" key="1">
    <source>
        <dbReference type="EMBL" id="NVI50610.1"/>
    </source>
</evidence>